<keyword evidence="2" id="KW-1185">Reference proteome</keyword>
<sequence length="103" mass="12132">MSEAEKIKIIAEHYGYDAQSRQCIEEMAELTQAINKWWRVCGNGQRTEKSIAECRYNLIEEIADVQIMLYQLGYLLDSRLEVSEMITKKLDRQLERVEKCTKI</sequence>
<protein>
    <recommendedName>
        <fullName evidence="3">NTP pyrophosphohydrolase MazG putative catalytic core domain-containing protein</fullName>
    </recommendedName>
</protein>
<dbReference type="Proteomes" id="UP001652394">
    <property type="component" value="Unassembled WGS sequence"/>
</dbReference>
<name>A0ABT2TEH2_9FIRM</name>
<accession>A0ABT2TEH2</accession>
<reference evidence="1 2" key="1">
    <citation type="journal article" date="2021" name="ISME Commun">
        <title>Automated analysis of genomic sequences facilitates high-throughput and comprehensive description of bacteria.</title>
        <authorList>
            <person name="Hitch T.C.A."/>
        </authorList>
    </citation>
    <scope>NUCLEOTIDE SEQUENCE [LARGE SCALE GENOMIC DNA]</scope>
    <source>
        <strain evidence="1 2">H2_18</strain>
    </source>
</reference>
<proteinExistence type="predicted"/>
<gene>
    <name evidence="1" type="ORF">OCV51_10490</name>
</gene>
<dbReference type="RefSeq" id="WP_267304180.1">
    <property type="nucleotide sequence ID" value="NZ_JAOQJX010000015.1"/>
</dbReference>
<dbReference type="CDD" id="cd11539">
    <property type="entry name" value="NTP-PPase_u2"/>
    <property type="match status" value="1"/>
</dbReference>
<organism evidence="1 2">
    <name type="scientific">Faecalicatena acetigenes</name>
    <dbReference type="NCBI Taxonomy" id="2981790"/>
    <lineage>
        <taxon>Bacteria</taxon>
        <taxon>Bacillati</taxon>
        <taxon>Bacillota</taxon>
        <taxon>Clostridia</taxon>
        <taxon>Lachnospirales</taxon>
        <taxon>Lachnospiraceae</taxon>
        <taxon>Faecalicatena</taxon>
    </lineage>
</organism>
<dbReference type="Gene3D" id="1.10.287.1080">
    <property type="entry name" value="MazG-like"/>
    <property type="match status" value="1"/>
</dbReference>
<dbReference type="EMBL" id="JAOQJX010000015">
    <property type="protein sequence ID" value="MCU6748074.1"/>
    <property type="molecule type" value="Genomic_DNA"/>
</dbReference>
<comment type="caution">
    <text evidence="1">The sequence shown here is derived from an EMBL/GenBank/DDBJ whole genome shotgun (WGS) entry which is preliminary data.</text>
</comment>
<evidence type="ECO:0000313" key="1">
    <source>
        <dbReference type="EMBL" id="MCU6748074.1"/>
    </source>
</evidence>
<dbReference type="SUPFAM" id="SSF101386">
    <property type="entry name" value="all-alpha NTP pyrophosphatases"/>
    <property type="match status" value="1"/>
</dbReference>
<evidence type="ECO:0008006" key="3">
    <source>
        <dbReference type="Google" id="ProtNLM"/>
    </source>
</evidence>
<evidence type="ECO:0000313" key="2">
    <source>
        <dbReference type="Proteomes" id="UP001652394"/>
    </source>
</evidence>